<dbReference type="AlphaFoldDB" id="A0AAN6IDA5"/>
<keyword evidence="7" id="KW-1185">Reference proteome</keyword>
<dbReference type="Pfam" id="PF01494">
    <property type="entry name" value="FAD_binding_3"/>
    <property type="match status" value="1"/>
</dbReference>
<dbReference type="Gene3D" id="3.30.9.10">
    <property type="entry name" value="D-Amino Acid Oxidase, subunit A, domain 2"/>
    <property type="match status" value="1"/>
</dbReference>
<organism evidence="6 7">
    <name type="scientific">Exophiala viscosa</name>
    <dbReference type="NCBI Taxonomy" id="2486360"/>
    <lineage>
        <taxon>Eukaryota</taxon>
        <taxon>Fungi</taxon>
        <taxon>Dikarya</taxon>
        <taxon>Ascomycota</taxon>
        <taxon>Pezizomycotina</taxon>
        <taxon>Eurotiomycetes</taxon>
        <taxon>Chaetothyriomycetidae</taxon>
        <taxon>Chaetothyriales</taxon>
        <taxon>Herpotrichiellaceae</taxon>
        <taxon>Exophiala</taxon>
    </lineage>
</organism>
<feature type="transmembrane region" description="Helical" evidence="4">
    <location>
        <begin position="380"/>
        <end position="401"/>
    </location>
</feature>
<keyword evidence="4" id="KW-1133">Transmembrane helix</keyword>
<evidence type="ECO:0000313" key="6">
    <source>
        <dbReference type="EMBL" id="KAI1613672.1"/>
    </source>
</evidence>
<evidence type="ECO:0000256" key="1">
    <source>
        <dbReference type="ARBA" id="ARBA00022630"/>
    </source>
</evidence>
<keyword evidence="3" id="KW-0560">Oxidoreductase</keyword>
<dbReference type="Gene3D" id="3.50.50.60">
    <property type="entry name" value="FAD/NAD(P)-binding domain"/>
    <property type="match status" value="1"/>
</dbReference>
<evidence type="ECO:0000256" key="2">
    <source>
        <dbReference type="ARBA" id="ARBA00022827"/>
    </source>
</evidence>
<feature type="domain" description="FAD-binding" evidence="5">
    <location>
        <begin position="12"/>
        <end position="340"/>
    </location>
</feature>
<dbReference type="GO" id="GO:0016491">
    <property type="term" value="F:oxidoreductase activity"/>
    <property type="evidence" value="ECO:0007669"/>
    <property type="project" value="UniProtKB-KW"/>
</dbReference>
<dbReference type="PANTHER" id="PTHR46865:SF2">
    <property type="entry name" value="MONOOXYGENASE"/>
    <property type="match status" value="1"/>
</dbReference>
<keyword evidence="1" id="KW-0285">Flavoprotein</keyword>
<accession>A0AAN6IDA5</accession>
<dbReference type="InterPro" id="IPR051704">
    <property type="entry name" value="FAD_aromatic-hydroxylase"/>
</dbReference>
<comment type="caution">
    <text evidence="6">The sequence shown here is derived from an EMBL/GenBank/DDBJ whole genome shotgun (WGS) entry which is preliminary data.</text>
</comment>
<evidence type="ECO:0000259" key="5">
    <source>
        <dbReference type="Pfam" id="PF01494"/>
    </source>
</evidence>
<keyword evidence="4" id="KW-0812">Transmembrane</keyword>
<dbReference type="EMBL" id="MU404353">
    <property type="protein sequence ID" value="KAI1613672.1"/>
    <property type="molecule type" value="Genomic_DNA"/>
</dbReference>
<dbReference type="SUPFAM" id="SSF51905">
    <property type="entry name" value="FAD/NAD(P)-binding domain"/>
    <property type="match status" value="1"/>
</dbReference>
<gene>
    <name evidence="6" type="ORF">EDD36DRAFT_204291</name>
</gene>
<sequence length="447" mass="48881">MTTSTPSQAGRILISGAGITGPVAGYWLAQAGYSVTIVERAPSIRTSGQSIDVRGHALTILQRMGLEGEVRSRTTQEKGLRFIDGKGTTKAEFPVDPNGASFTADIEIQRGDLAEILYDATREKIEYIFNESISRISEDKQGVTLEFTNGLHSRTVDLLVIADGISSRTREIAFPDQPSTVKNLGQWSAWFTIPGIPAGTDDGWARWYNAPKGRMILVRPDTSHKKSRVSLWIMTTPELESALVEAQSPNTKDDQKQQQLWNSFFTDADWSETPHILQAMLSAPDFYAQKVAQVKLPWWSTSSGSVVAVGDAAYCPSPISGMGTTLAITGAYILAGEVARNRPNFSAGVSAYEARMRPFVKTAQELFPGTPRLANPHTDFGIWILHLFLAFFAWTGLARVLGERYSPVADAIELPEYAFSWGFFRGKTATATTTSSAQRRVGEGDGT</sequence>
<keyword evidence="2" id="KW-0274">FAD</keyword>
<dbReference type="Proteomes" id="UP001203852">
    <property type="component" value="Unassembled WGS sequence"/>
</dbReference>
<name>A0AAN6IDA5_9EURO</name>
<proteinExistence type="predicted"/>
<evidence type="ECO:0000256" key="4">
    <source>
        <dbReference type="SAM" id="Phobius"/>
    </source>
</evidence>
<protein>
    <recommendedName>
        <fullName evidence="5">FAD-binding domain-containing protein</fullName>
    </recommendedName>
</protein>
<dbReference type="GO" id="GO:0071949">
    <property type="term" value="F:FAD binding"/>
    <property type="evidence" value="ECO:0007669"/>
    <property type="project" value="InterPro"/>
</dbReference>
<reference evidence="6" key="1">
    <citation type="journal article" date="2022" name="bioRxiv">
        <title>Deciphering the potential niche of two novel black yeast fungi from a biological soil crust based on their genomes, phenotypes, and melanin regulation.</title>
        <authorList>
            <consortium name="DOE Joint Genome Institute"/>
            <person name="Carr E.C."/>
            <person name="Barton Q."/>
            <person name="Grambo S."/>
            <person name="Sullivan M."/>
            <person name="Renfro C.M."/>
            <person name="Kuo A."/>
            <person name="Pangilinan J."/>
            <person name="Lipzen A."/>
            <person name="Keymanesh K."/>
            <person name="Savage E."/>
            <person name="Barry K."/>
            <person name="Grigoriev I.V."/>
            <person name="Riekhof W.R."/>
            <person name="Harris S.S."/>
        </authorList>
    </citation>
    <scope>NUCLEOTIDE SEQUENCE</scope>
    <source>
        <strain evidence="6">JF 03-4F</strain>
    </source>
</reference>
<evidence type="ECO:0000313" key="7">
    <source>
        <dbReference type="Proteomes" id="UP001203852"/>
    </source>
</evidence>
<dbReference type="InterPro" id="IPR002938">
    <property type="entry name" value="FAD-bd"/>
</dbReference>
<dbReference type="InterPro" id="IPR036188">
    <property type="entry name" value="FAD/NAD-bd_sf"/>
</dbReference>
<dbReference type="PANTHER" id="PTHR46865">
    <property type="entry name" value="OXIDOREDUCTASE-RELATED"/>
    <property type="match status" value="1"/>
</dbReference>
<keyword evidence="4" id="KW-0472">Membrane</keyword>
<evidence type="ECO:0000256" key="3">
    <source>
        <dbReference type="ARBA" id="ARBA00023002"/>
    </source>
</evidence>
<dbReference type="PRINTS" id="PR00420">
    <property type="entry name" value="RNGMNOXGNASE"/>
</dbReference>